<evidence type="ECO:0000313" key="8">
    <source>
        <dbReference type="EMBL" id="DAE04970.1"/>
    </source>
</evidence>
<dbReference type="EC" id="3.5.1.28" evidence="2"/>
<dbReference type="InterPro" id="IPR051206">
    <property type="entry name" value="NAMLAA_amidase_2"/>
</dbReference>
<dbReference type="SMART" id="SM00644">
    <property type="entry name" value="Ami_2"/>
    <property type="match status" value="1"/>
</dbReference>
<accession>A0A8S5PDC4</accession>
<dbReference type="GO" id="GO:0009253">
    <property type="term" value="P:peptidoglycan catabolic process"/>
    <property type="evidence" value="ECO:0007669"/>
    <property type="project" value="InterPro"/>
</dbReference>
<proteinExistence type="predicted"/>
<evidence type="ECO:0000256" key="6">
    <source>
        <dbReference type="ARBA" id="ARBA00023316"/>
    </source>
</evidence>
<dbReference type="InterPro" id="IPR002502">
    <property type="entry name" value="Amidase_domain"/>
</dbReference>
<reference evidence="8" key="1">
    <citation type="journal article" date="2021" name="Proc. Natl. Acad. Sci. U.S.A.">
        <title>A Catalog of Tens of Thousands of Viruses from Human Metagenomes Reveals Hidden Associations with Chronic Diseases.</title>
        <authorList>
            <person name="Tisza M.J."/>
            <person name="Buck C.B."/>
        </authorList>
    </citation>
    <scope>NUCLEOTIDE SEQUENCE</scope>
    <source>
        <strain evidence="8">CtO0R2</strain>
    </source>
</reference>
<dbReference type="Pfam" id="PF01510">
    <property type="entry name" value="Amidase_2"/>
    <property type="match status" value="1"/>
</dbReference>
<organism evidence="8">
    <name type="scientific">Siphoviridae sp. ctO0R2</name>
    <dbReference type="NCBI Taxonomy" id="2825476"/>
    <lineage>
        <taxon>Viruses</taxon>
        <taxon>Duplodnaviria</taxon>
        <taxon>Heunggongvirae</taxon>
        <taxon>Uroviricota</taxon>
        <taxon>Caudoviricetes</taxon>
    </lineage>
</organism>
<dbReference type="GO" id="GO:0008745">
    <property type="term" value="F:N-acetylmuramoyl-L-alanine amidase activity"/>
    <property type="evidence" value="ECO:0007669"/>
    <property type="project" value="UniProtKB-EC"/>
</dbReference>
<dbReference type="PANTHER" id="PTHR30417">
    <property type="entry name" value="N-ACETYLMURAMOYL-L-ALANINE AMIDASE AMID"/>
    <property type="match status" value="1"/>
</dbReference>
<evidence type="ECO:0000256" key="1">
    <source>
        <dbReference type="ARBA" id="ARBA00001561"/>
    </source>
</evidence>
<evidence type="ECO:0000256" key="5">
    <source>
        <dbReference type="ARBA" id="ARBA00022801"/>
    </source>
</evidence>
<keyword evidence="5" id="KW-0378">Hydrolase</keyword>
<name>A0A8S5PDC4_9CAUD</name>
<dbReference type="PANTHER" id="PTHR30417:SF1">
    <property type="entry name" value="N-ACETYLMURAMOYL-L-ALANINE AMIDASE AMID"/>
    <property type="match status" value="1"/>
</dbReference>
<dbReference type="Gene3D" id="3.40.80.10">
    <property type="entry name" value="Peptidoglycan recognition protein-like"/>
    <property type="match status" value="1"/>
</dbReference>
<keyword evidence="4" id="KW-0081">Bacteriolytic enzyme</keyword>
<dbReference type="GO" id="GO:0042742">
    <property type="term" value="P:defense response to bacterium"/>
    <property type="evidence" value="ECO:0007669"/>
    <property type="project" value="UniProtKB-KW"/>
</dbReference>
<evidence type="ECO:0000256" key="4">
    <source>
        <dbReference type="ARBA" id="ARBA00022638"/>
    </source>
</evidence>
<evidence type="ECO:0000256" key="2">
    <source>
        <dbReference type="ARBA" id="ARBA00011901"/>
    </source>
</evidence>
<dbReference type="GO" id="GO:0001897">
    <property type="term" value="P:symbiont-mediated cytolysis of host cell"/>
    <property type="evidence" value="ECO:0007669"/>
    <property type="project" value="UniProtKB-ARBA"/>
</dbReference>
<dbReference type="EMBL" id="BK015400">
    <property type="protein sequence ID" value="DAE04970.1"/>
    <property type="molecule type" value="Genomic_DNA"/>
</dbReference>
<sequence>MAYTNSPLVNVTLLSPNHSGQRTHAIDTITIHCVVGQCTAKRIGEIFQPTSRQASSNYGVGLDGSIGLYVEEKNRSWCSSSNANDQRAITIEVASDTKEPYTVTDRAYNALIELVADICRRNGIKKLVWSTDKNKRMNHLDGCNMTVHRDYANKSCPGTYLYERHGDIAAKVNAKLGATTEVKPEPTPEKPSAVKVGDIVKLASNAVYYGGKAIPGWVKAKNWIVREVVGDRAVIDKSQDGRNAICSPVNTKYLTVVNAASTPPETAWTPKVGDTVMFNGNTHYSSSNGSRAVSCRPGKAKITQTYNGKHPYHLVRIIGGGATVYGWVDKGTFTKA</sequence>
<feature type="domain" description="N-acetylmuramoyl-L-alanine amidase" evidence="7">
    <location>
        <begin position="15"/>
        <end position="158"/>
    </location>
</feature>
<evidence type="ECO:0000259" key="7">
    <source>
        <dbReference type="SMART" id="SM00644"/>
    </source>
</evidence>
<dbReference type="GO" id="GO:0009254">
    <property type="term" value="P:peptidoglycan turnover"/>
    <property type="evidence" value="ECO:0007669"/>
    <property type="project" value="TreeGrafter"/>
</dbReference>
<keyword evidence="6" id="KW-0961">Cell wall biogenesis/degradation</keyword>
<evidence type="ECO:0000256" key="3">
    <source>
        <dbReference type="ARBA" id="ARBA00022529"/>
    </source>
</evidence>
<dbReference type="InterPro" id="IPR036505">
    <property type="entry name" value="Amidase/PGRP_sf"/>
</dbReference>
<dbReference type="SUPFAM" id="SSF55846">
    <property type="entry name" value="N-acetylmuramoyl-L-alanine amidase-like"/>
    <property type="match status" value="1"/>
</dbReference>
<dbReference type="GO" id="GO:0071555">
    <property type="term" value="P:cell wall organization"/>
    <property type="evidence" value="ECO:0007669"/>
    <property type="project" value="UniProtKB-KW"/>
</dbReference>
<protein>
    <recommendedName>
        <fullName evidence="2">N-acetylmuramoyl-L-alanine amidase</fullName>
        <ecNumber evidence="2">3.5.1.28</ecNumber>
    </recommendedName>
</protein>
<comment type="catalytic activity">
    <reaction evidence="1">
        <text>Hydrolyzes the link between N-acetylmuramoyl residues and L-amino acid residues in certain cell-wall glycopeptides.</text>
        <dbReference type="EC" id="3.5.1.28"/>
    </reaction>
</comment>
<keyword evidence="3" id="KW-0929">Antimicrobial</keyword>